<dbReference type="GO" id="GO:0016757">
    <property type="term" value="F:glycosyltransferase activity"/>
    <property type="evidence" value="ECO:0007669"/>
    <property type="project" value="InterPro"/>
</dbReference>
<evidence type="ECO:0000256" key="1">
    <source>
        <dbReference type="ARBA" id="ARBA00022679"/>
    </source>
</evidence>
<dbReference type="EMBL" id="LGKN01000006">
    <property type="protein sequence ID" value="KPL87266.1"/>
    <property type="molecule type" value="Genomic_DNA"/>
</dbReference>
<dbReference type="InterPro" id="IPR001296">
    <property type="entry name" value="Glyco_trans_1"/>
</dbReference>
<evidence type="ECO:0000259" key="2">
    <source>
        <dbReference type="Pfam" id="PF00534"/>
    </source>
</evidence>
<dbReference type="Proteomes" id="UP000050502">
    <property type="component" value="Unassembled WGS sequence"/>
</dbReference>
<keyword evidence="1" id="KW-0808">Transferase</keyword>
<evidence type="ECO:0000313" key="4">
    <source>
        <dbReference type="EMBL" id="KPL87266.1"/>
    </source>
</evidence>
<name>A0A0M9UDT9_9CHLR</name>
<comment type="caution">
    <text evidence="3">The sequence shown here is derived from an EMBL/GenBank/DDBJ whole genome shotgun (WGS) entry which is preliminary data.</text>
</comment>
<evidence type="ECO:0000313" key="6">
    <source>
        <dbReference type="Proteomes" id="UP000050502"/>
    </source>
</evidence>
<keyword evidence="5" id="KW-1185">Reference proteome</keyword>
<feature type="domain" description="Glycosyl transferase family 1" evidence="2">
    <location>
        <begin position="172"/>
        <end position="333"/>
    </location>
</feature>
<dbReference type="Gene3D" id="3.40.50.2000">
    <property type="entry name" value="Glycogen Phosphorylase B"/>
    <property type="match status" value="2"/>
</dbReference>
<evidence type="ECO:0000313" key="5">
    <source>
        <dbReference type="Proteomes" id="UP000037784"/>
    </source>
</evidence>
<dbReference type="PANTHER" id="PTHR46401">
    <property type="entry name" value="GLYCOSYLTRANSFERASE WBBK-RELATED"/>
    <property type="match status" value="1"/>
</dbReference>
<reference evidence="4 6" key="2">
    <citation type="submission" date="2015-07" db="EMBL/GenBank/DDBJ databases">
        <title>Whole genome sequence of Ardenticatena maritima DSM 23922.</title>
        <authorList>
            <person name="Hemp J."/>
            <person name="Ward L.M."/>
            <person name="Pace L.A."/>
            <person name="Fischer W.W."/>
        </authorList>
    </citation>
    <scope>NUCLEOTIDE SEQUENCE [LARGE SCALE GENOMIC DNA]</scope>
    <source>
        <strain evidence="4 6">110S</strain>
    </source>
</reference>
<dbReference type="PANTHER" id="PTHR46401:SF2">
    <property type="entry name" value="GLYCOSYLTRANSFERASE WBBK-RELATED"/>
    <property type="match status" value="1"/>
</dbReference>
<organism evidence="3 5">
    <name type="scientific">Ardenticatena maritima</name>
    <dbReference type="NCBI Taxonomy" id="872965"/>
    <lineage>
        <taxon>Bacteria</taxon>
        <taxon>Bacillati</taxon>
        <taxon>Chloroflexota</taxon>
        <taxon>Ardenticatenia</taxon>
        <taxon>Ardenticatenales</taxon>
        <taxon>Ardenticatenaceae</taxon>
        <taxon>Ardenticatena</taxon>
    </lineage>
</organism>
<dbReference type="PATRIC" id="fig|872965.6.peg.2914"/>
<dbReference type="OrthoDB" id="134776at2"/>
<dbReference type="RefSeq" id="WP_054494041.1">
    <property type="nucleotide sequence ID" value="NZ_BBZA01000245.1"/>
</dbReference>
<dbReference type="Proteomes" id="UP000037784">
    <property type="component" value="Unassembled WGS sequence"/>
</dbReference>
<accession>A0A0M9UDT9</accession>
<evidence type="ECO:0000313" key="3">
    <source>
        <dbReference type="EMBL" id="GAP64347.1"/>
    </source>
</evidence>
<gene>
    <name evidence="3" type="ORF">ARMA_2770</name>
    <name evidence="4" type="ORF">SE16_12255</name>
</gene>
<dbReference type="InParanoid" id="A0A0M9UDT9"/>
<reference evidence="5" key="3">
    <citation type="submission" date="2015-08" db="EMBL/GenBank/DDBJ databases">
        <title>Draft Genome Sequence of a Heterotrophic Facultative Anaerobic Bacterium Ardenticatena maritima Strain 110S.</title>
        <authorList>
            <person name="Kawaichi S."/>
            <person name="Yoshida T."/>
            <person name="Sako Y."/>
            <person name="Nakamura R."/>
        </authorList>
    </citation>
    <scope>NUCLEOTIDE SEQUENCE [LARGE SCALE GENOMIC DNA]</scope>
    <source>
        <strain evidence="5">110S</strain>
    </source>
</reference>
<dbReference type="AlphaFoldDB" id="A0A0M9UDT9"/>
<dbReference type="CDD" id="cd03801">
    <property type="entry name" value="GT4_PimA-like"/>
    <property type="match status" value="1"/>
</dbReference>
<dbReference type="SUPFAM" id="SSF53756">
    <property type="entry name" value="UDP-Glycosyltransferase/glycogen phosphorylase"/>
    <property type="match status" value="1"/>
</dbReference>
<reference evidence="3 5" key="1">
    <citation type="journal article" date="2015" name="Genome Announc.">
        <title>Draft Genome Sequence of a Heterotrophic Facultative Anaerobic Thermophilic Bacterium, Ardenticatena maritima Strain 110ST.</title>
        <authorList>
            <person name="Kawaichi S."/>
            <person name="Yoshida T."/>
            <person name="Sako Y."/>
            <person name="Nakamura R."/>
        </authorList>
    </citation>
    <scope>NUCLEOTIDE SEQUENCE [LARGE SCALE GENOMIC DNA]</scope>
    <source>
        <strain evidence="3 5">110S</strain>
    </source>
</reference>
<dbReference type="Pfam" id="PF00534">
    <property type="entry name" value="Glycos_transf_1"/>
    <property type="match status" value="1"/>
</dbReference>
<dbReference type="GO" id="GO:0009103">
    <property type="term" value="P:lipopolysaccharide biosynthetic process"/>
    <property type="evidence" value="ECO:0007669"/>
    <property type="project" value="TreeGrafter"/>
</dbReference>
<dbReference type="EMBL" id="BBZA01000245">
    <property type="protein sequence ID" value="GAP64347.1"/>
    <property type="molecule type" value="Genomic_DNA"/>
</dbReference>
<dbReference type="STRING" id="872965.SE16_12255"/>
<sequence>MSVRVLHQCLAGAAPGDAITDQAFLIQRWLRQAGIHSDIFAESVHPLLENQVRSVVQLRREEAQEGIMYHHGIGTEIAETLCAWNVPLFMVYHNITPPAFVRTFDPRLAAQLEQGRAQLHTLRAHTVLAVADSAYNERELREAGYEQTDVLPIVLHAEPYDQPINPDLARGLRERGPNLLFVGRLVPNKRQDDLIKLLWFYKRIRPQARLILVGSSWLPTYSQWLRGLAFDVGLGDSVWFTEHVPERDLVTFYRSADVYVSMSEHEGFGKPFIESMYCGLPIVAYAAAAVPDTVGDAGILFTRKDFEAVAELIDVVVHDTALRERLIQNGRRRVQRMLEPAVRQRFMEFLERFTYLRQRSASSQP</sequence>
<proteinExistence type="predicted"/>
<protein>
    <recommendedName>
        <fullName evidence="2">Glycosyl transferase family 1 domain-containing protein</fullName>
    </recommendedName>
</protein>